<evidence type="ECO:0000259" key="3">
    <source>
        <dbReference type="Pfam" id="PF08263"/>
    </source>
</evidence>
<dbReference type="InterPro" id="IPR032675">
    <property type="entry name" value="LRR_dom_sf"/>
</dbReference>
<keyword evidence="2" id="KW-0677">Repeat</keyword>
<dbReference type="InterPro" id="IPR001611">
    <property type="entry name" value="Leu-rich_rpt"/>
</dbReference>
<protein>
    <recommendedName>
        <fullName evidence="3">Leucine-rich repeat-containing N-terminal plant-type domain-containing protein</fullName>
    </recommendedName>
</protein>
<organism evidence="4 5">
    <name type="scientific">Dovyalis caffra</name>
    <dbReference type="NCBI Taxonomy" id="77055"/>
    <lineage>
        <taxon>Eukaryota</taxon>
        <taxon>Viridiplantae</taxon>
        <taxon>Streptophyta</taxon>
        <taxon>Embryophyta</taxon>
        <taxon>Tracheophyta</taxon>
        <taxon>Spermatophyta</taxon>
        <taxon>Magnoliopsida</taxon>
        <taxon>eudicotyledons</taxon>
        <taxon>Gunneridae</taxon>
        <taxon>Pentapetalae</taxon>
        <taxon>rosids</taxon>
        <taxon>fabids</taxon>
        <taxon>Malpighiales</taxon>
        <taxon>Salicaceae</taxon>
        <taxon>Flacourtieae</taxon>
        <taxon>Dovyalis</taxon>
    </lineage>
</organism>
<dbReference type="PANTHER" id="PTHR48065:SF75">
    <property type="entry name" value="LEUCINE-RICH REPEAT-CONTAINING N-TERMINAL PLANT-TYPE DOMAIN-CONTAINING PROTEIN"/>
    <property type="match status" value="1"/>
</dbReference>
<dbReference type="InterPro" id="IPR013210">
    <property type="entry name" value="LRR_N_plant-typ"/>
</dbReference>
<sequence>MLHSCRWPYLVQLKNASSLNSPNTYTRLIDYLFLILFQNFVGKEGRHLYLGMNALKMYRADTVCGSFVTDLLTSTAQIGAIAVWREERIGLLEIKAWIEPNAFYLTDWVDDKEDDDDCCKWDRVQCDNNTRRVFELYLRNAREYNQGSEVLSSRLRKLEELDLRDNKFNDSILSSLSGLQSLMSLDLSSNIYLTGSTGINGKAVDAL</sequence>
<dbReference type="EMBL" id="CAWUPB010001160">
    <property type="protein sequence ID" value="CAK7340589.1"/>
    <property type="molecule type" value="Genomic_DNA"/>
</dbReference>
<evidence type="ECO:0000256" key="2">
    <source>
        <dbReference type="ARBA" id="ARBA00022737"/>
    </source>
</evidence>
<dbReference type="AlphaFoldDB" id="A0AAV1RVA9"/>
<evidence type="ECO:0000256" key="1">
    <source>
        <dbReference type="ARBA" id="ARBA00022614"/>
    </source>
</evidence>
<dbReference type="Proteomes" id="UP001314170">
    <property type="component" value="Unassembled WGS sequence"/>
</dbReference>
<accession>A0AAV1RVA9</accession>
<dbReference type="Pfam" id="PF08263">
    <property type="entry name" value="LRRNT_2"/>
    <property type="match status" value="1"/>
</dbReference>
<gene>
    <name evidence="4" type="ORF">DCAF_LOCUS15674</name>
</gene>
<name>A0AAV1RVA9_9ROSI</name>
<proteinExistence type="predicted"/>
<evidence type="ECO:0000313" key="4">
    <source>
        <dbReference type="EMBL" id="CAK7340589.1"/>
    </source>
</evidence>
<dbReference type="Pfam" id="PF13516">
    <property type="entry name" value="LRR_6"/>
    <property type="match status" value="1"/>
</dbReference>
<reference evidence="4 5" key="1">
    <citation type="submission" date="2024-01" db="EMBL/GenBank/DDBJ databases">
        <authorList>
            <person name="Waweru B."/>
        </authorList>
    </citation>
    <scope>NUCLEOTIDE SEQUENCE [LARGE SCALE GENOMIC DNA]</scope>
</reference>
<keyword evidence="1" id="KW-0433">Leucine-rich repeat</keyword>
<dbReference type="SUPFAM" id="SSF52058">
    <property type="entry name" value="L domain-like"/>
    <property type="match status" value="1"/>
</dbReference>
<dbReference type="Gene3D" id="3.80.10.10">
    <property type="entry name" value="Ribonuclease Inhibitor"/>
    <property type="match status" value="1"/>
</dbReference>
<dbReference type="PANTHER" id="PTHR48065">
    <property type="entry name" value="OS10G0469600 PROTEIN"/>
    <property type="match status" value="1"/>
</dbReference>
<comment type="caution">
    <text evidence="4">The sequence shown here is derived from an EMBL/GenBank/DDBJ whole genome shotgun (WGS) entry which is preliminary data.</text>
</comment>
<keyword evidence="5" id="KW-1185">Reference proteome</keyword>
<feature type="domain" description="Leucine-rich repeat-containing N-terminal plant-type" evidence="3">
    <location>
        <begin position="87"/>
        <end position="127"/>
    </location>
</feature>
<evidence type="ECO:0000313" key="5">
    <source>
        <dbReference type="Proteomes" id="UP001314170"/>
    </source>
</evidence>